<protein>
    <submittedName>
        <fullName evidence="6">LysR family transcriptional regulator</fullName>
    </submittedName>
</protein>
<evidence type="ECO:0000259" key="5">
    <source>
        <dbReference type="PROSITE" id="PS50931"/>
    </source>
</evidence>
<dbReference type="Pfam" id="PF03466">
    <property type="entry name" value="LysR_substrate"/>
    <property type="match status" value="1"/>
</dbReference>
<reference evidence="6 7" key="1">
    <citation type="submission" date="2019-09" db="EMBL/GenBank/DDBJ databases">
        <title>Whole genome shotgun sequencing (WGS) of Ellagibacter isourolithinifaciens DSM 104140(T) and Adlercreutzia muris DSM 29508(T).</title>
        <authorList>
            <person name="Stoll D.A."/>
            <person name="Danylec N."/>
            <person name="Huch M."/>
        </authorList>
    </citation>
    <scope>NUCLEOTIDE SEQUENCE [LARGE SCALE GENOMIC DNA]</scope>
    <source>
        <strain evidence="6 7">DSM 104140</strain>
    </source>
</reference>
<dbReference type="InterPro" id="IPR050950">
    <property type="entry name" value="HTH-type_LysR_regulators"/>
</dbReference>
<keyword evidence="7" id="KW-1185">Reference proteome</keyword>
<keyword evidence="4" id="KW-0804">Transcription</keyword>
<organism evidence="6 7">
    <name type="scientific">Ellagibacter isourolithinifaciens</name>
    <dbReference type="NCBI Taxonomy" id="2137581"/>
    <lineage>
        <taxon>Bacteria</taxon>
        <taxon>Bacillati</taxon>
        <taxon>Actinomycetota</taxon>
        <taxon>Coriobacteriia</taxon>
        <taxon>Eggerthellales</taxon>
        <taxon>Eggerthellaceae</taxon>
        <taxon>Ellagibacter</taxon>
    </lineage>
</organism>
<dbReference type="PANTHER" id="PTHR30419">
    <property type="entry name" value="HTH-TYPE TRANSCRIPTIONAL REGULATOR YBHD"/>
    <property type="match status" value="1"/>
</dbReference>
<dbReference type="Gene3D" id="1.10.10.10">
    <property type="entry name" value="Winged helix-like DNA-binding domain superfamily/Winged helix DNA-binding domain"/>
    <property type="match status" value="1"/>
</dbReference>
<name>A0A6N6NSX9_9ACTN</name>
<dbReference type="InterPro" id="IPR005119">
    <property type="entry name" value="LysR_subst-bd"/>
</dbReference>
<evidence type="ECO:0000313" key="7">
    <source>
        <dbReference type="Proteomes" id="UP000468668"/>
    </source>
</evidence>
<evidence type="ECO:0000256" key="3">
    <source>
        <dbReference type="ARBA" id="ARBA00023125"/>
    </source>
</evidence>
<dbReference type="PROSITE" id="PS50931">
    <property type="entry name" value="HTH_LYSR"/>
    <property type="match status" value="1"/>
</dbReference>
<dbReference type="RefSeq" id="WP_158049297.1">
    <property type="nucleotide sequence ID" value="NZ_DBEZKV010000125.1"/>
</dbReference>
<evidence type="ECO:0000256" key="2">
    <source>
        <dbReference type="ARBA" id="ARBA00023015"/>
    </source>
</evidence>
<dbReference type="SUPFAM" id="SSF53850">
    <property type="entry name" value="Periplasmic binding protein-like II"/>
    <property type="match status" value="1"/>
</dbReference>
<keyword evidence="3" id="KW-0238">DNA-binding</keyword>
<dbReference type="InterPro" id="IPR000847">
    <property type="entry name" value="LysR_HTH_N"/>
</dbReference>
<proteinExistence type="inferred from homology"/>
<dbReference type="GO" id="GO:0003700">
    <property type="term" value="F:DNA-binding transcription factor activity"/>
    <property type="evidence" value="ECO:0007669"/>
    <property type="project" value="InterPro"/>
</dbReference>
<dbReference type="GO" id="GO:0005829">
    <property type="term" value="C:cytosol"/>
    <property type="evidence" value="ECO:0007669"/>
    <property type="project" value="TreeGrafter"/>
</dbReference>
<dbReference type="Pfam" id="PF00126">
    <property type="entry name" value="HTH_1"/>
    <property type="match status" value="1"/>
</dbReference>
<accession>A0A6N6NSX9</accession>
<evidence type="ECO:0000313" key="6">
    <source>
        <dbReference type="EMBL" id="KAB1640878.1"/>
    </source>
</evidence>
<comment type="similarity">
    <text evidence="1">Belongs to the LysR transcriptional regulatory family.</text>
</comment>
<dbReference type="GO" id="GO:0003677">
    <property type="term" value="F:DNA binding"/>
    <property type="evidence" value="ECO:0007669"/>
    <property type="project" value="UniProtKB-KW"/>
</dbReference>
<sequence length="301" mass="33336">MRNQKYEAFLEAARTGSFKQAASELGYTQAGVSYLANALEKELGVRLFVREHGGVRLTSEGTALLPWIQEVCASERRLEAHLADLKQLEEGSLHIVAFTSTLTQWLPQITKRFTEAHPHIDLRITCYDDQAQLEHIVESGQADVGFVALPVKRPLEIELLVRDPLLVTVAPDSPFASRKRFPKKALASKPYIKLDSGEYSEMDRLFRVNGVEPRVKFSIVSDYAAMGMVAAGLGYSVLSGLVLRNAPFDLVALPAEVPAYREIALAQKSSETASGAARAFIKCTKDWIREAYESEPEALLL</sequence>
<dbReference type="SUPFAM" id="SSF46785">
    <property type="entry name" value="Winged helix' DNA-binding domain"/>
    <property type="match status" value="1"/>
</dbReference>
<comment type="caution">
    <text evidence="6">The sequence shown here is derived from an EMBL/GenBank/DDBJ whole genome shotgun (WGS) entry which is preliminary data.</text>
</comment>
<dbReference type="Proteomes" id="UP000468668">
    <property type="component" value="Unassembled WGS sequence"/>
</dbReference>
<dbReference type="PANTHER" id="PTHR30419:SF28">
    <property type="entry name" value="HTH-TYPE TRANSCRIPTIONAL REGULATOR BSDA"/>
    <property type="match status" value="1"/>
</dbReference>
<dbReference type="InterPro" id="IPR036388">
    <property type="entry name" value="WH-like_DNA-bd_sf"/>
</dbReference>
<dbReference type="AlphaFoldDB" id="A0A6N6NSX9"/>
<dbReference type="EMBL" id="WAJR01000008">
    <property type="protein sequence ID" value="KAB1640878.1"/>
    <property type="molecule type" value="Genomic_DNA"/>
</dbReference>
<dbReference type="Gene3D" id="3.40.190.290">
    <property type="match status" value="1"/>
</dbReference>
<gene>
    <name evidence="6" type="ORF">F8C90_04655</name>
</gene>
<keyword evidence="2" id="KW-0805">Transcription regulation</keyword>
<feature type="domain" description="HTH lysR-type" evidence="5">
    <location>
        <begin position="1"/>
        <end position="58"/>
    </location>
</feature>
<evidence type="ECO:0000256" key="4">
    <source>
        <dbReference type="ARBA" id="ARBA00023163"/>
    </source>
</evidence>
<dbReference type="GeneID" id="98657697"/>
<evidence type="ECO:0000256" key="1">
    <source>
        <dbReference type="ARBA" id="ARBA00009437"/>
    </source>
</evidence>
<dbReference type="OrthoDB" id="4131546at2"/>
<dbReference type="InterPro" id="IPR036390">
    <property type="entry name" value="WH_DNA-bd_sf"/>
</dbReference>
<dbReference type="CDD" id="cd05466">
    <property type="entry name" value="PBP2_LTTR_substrate"/>
    <property type="match status" value="1"/>
</dbReference>